<gene>
    <name evidence="4" type="ORF">L3Y34_000927</name>
</gene>
<feature type="site" description="Cleavage; by autolysis" evidence="3">
    <location>
        <begin position="164"/>
        <end position="165"/>
    </location>
</feature>
<dbReference type="InterPro" id="IPR000246">
    <property type="entry name" value="Peptidase_T2"/>
</dbReference>
<evidence type="ECO:0000256" key="3">
    <source>
        <dbReference type="PIRSR" id="PIRSR600246-3"/>
    </source>
</evidence>
<dbReference type="PANTHER" id="PTHR10188">
    <property type="entry name" value="L-ASPARAGINASE"/>
    <property type="match status" value="1"/>
</dbReference>
<dbReference type="Gene3D" id="3.60.20.30">
    <property type="entry name" value="(Glycosyl)asparaginase"/>
    <property type="match status" value="1"/>
</dbReference>
<feature type="active site" description="Nucleophile" evidence="2">
    <location>
        <position position="165"/>
    </location>
</feature>
<evidence type="ECO:0000256" key="1">
    <source>
        <dbReference type="ARBA" id="ARBA00010872"/>
    </source>
</evidence>
<evidence type="ECO:0000313" key="5">
    <source>
        <dbReference type="Proteomes" id="UP000827892"/>
    </source>
</evidence>
<sequence length="353" mass="39649">MSRSRNKPECTQVMAVHGGACAKFDPSIGEDCSYACGTGTVESALTDLERIEKFNCGFGSHLTIDQEVECEASFMSSKNMSFGAVGAISNVFHPSKVARHLASNNWWKQRDLLHPLILVGRGAEKYAVRNDFPTCNPEELISNQAKDSYEKYLHRMLHPYDTHDTVGAISINVNNMEAESATSSGGIVLKHSGRLGHSCVYGSGTWSERRQYEEPGDLYSERTISIVSTGHGEHLVKADFCRGIATRVLDDEEGILYSDIIREFLRDKMESYVLLILLFFTVNQFSSRARFGGIAMIADKFNERMSLEFLVFHNTRYLPAAVRGRDNKIQVYESKFDPDSCTDDKFVIESFRL</sequence>
<dbReference type="InterPro" id="IPR029055">
    <property type="entry name" value="Ntn_hydrolases_N"/>
</dbReference>
<evidence type="ECO:0000256" key="2">
    <source>
        <dbReference type="PIRSR" id="PIRSR600246-1"/>
    </source>
</evidence>
<dbReference type="GO" id="GO:0004298">
    <property type="term" value="F:threonine-type endopeptidase activity"/>
    <property type="evidence" value="ECO:0007669"/>
    <property type="project" value="InterPro"/>
</dbReference>
<dbReference type="AlphaFoldDB" id="A0AAE9DAW2"/>
<dbReference type="Pfam" id="PF01112">
    <property type="entry name" value="Asparaginase_2"/>
    <property type="match status" value="1"/>
</dbReference>
<name>A0AAE9DAW2_CAEBR</name>
<evidence type="ECO:0000313" key="4">
    <source>
        <dbReference type="EMBL" id="ULU00007.1"/>
    </source>
</evidence>
<dbReference type="SUPFAM" id="SSF56235">
    <property type="entry name" value="N-terminal nucleophile aminohydrolases (Ntn hydrolases)"/>
    <property type="match status" value="1"/>
</dbReference>
<protein>
    <submittedName>
        <fullName evidence="4">Uncharacterized protein</fullName>
    </submittedName>
</protein>
<dbReference type="CDD" id="cd04514">
    <property type="entry name" value="Taspase1_like"/>
    <property type="match status" value="1"/>
</dbReference>
<comment type="similarity">
    <text evidence="1">Belongs to the Ntn-hydrolase family.</text>
</comment>
<organism evidence="4 5">
    <name type="scientific">Caenorhabditis briggsae</name>
    <dbReference type="NCBI Taxonomy" id="6238"/>
    <lineage>
        <taxon>Eukaryota</taxon>
        <taxon>Metazoa</taxon>
        <taxon>Ecdysozoa</taxon>
        <taxon>Nematoda</taxon>
        <taxon>Chromadorea</taxon>
        <taxon>Rhabditida</taxon>
        <taxon>Rhabditina</taxon>
        <taxon>Rhabditomorpha</taxon>
        <taxon>Rhabditoidea</taxon>
        <taxon>Rhabditidae</taxon>
        <taxon>Peloderinae</taxon>
        <taxon>Caenorhabditis</taxon>
    </lineage>
</organism>
<dbReference type="InterPro" id="IPR037464">
    <property type="entry name" value="Taspase1"/>
</dbReference>
<dbReference type="EMBL" id="CP090893">
    <property type="protein sequence ID" value="ULU00007.1"/>
    <property type="molecule type" value="Genomic_DNA"/>
</dbReference>
<reference evidence="4 5" key="1">
    <citation type="submission" date="2022-05" db="EMBL/GenBank/DDBJ databases">
        <title>Chromosome-level reference genomes for two strains of Caenorhabditis briggsae: an improved platform for comparative genomics.</title>
        <authorList>
            <person name="Stevens L."/>
            <person name="Andersen E.C."/>
        </authorList>
    </citation>
    <scope>NUCLEOTIDE SEQUENCE [LARGE SCALE GENOMIC DNA]</scope>
    <source>
        <strain evidence="4">QX1410_ONT</strain>
        <tissue evidence="4">Whole-organism</tissue>
    </source>
</reference>
<proteinExistence type="inferred from homology"/>
<accession>A0AAE9DAW2</accession>
<dbReference type="PANTHER" id="PTHR10188:SF8">
    <property type="entry name" value="THREONINE ASPARTASE 1"/>
    <property type="match status" value="1"/>
</dbReference>
<dbReference type="Proteomes" id="UP000827892">
    <property type="component" value="Chromosome III"/>
</dbReference>